<evidence type="ECO:0000256" key="1">
    <source>
        <dbReference type="SAM" id="MobiDB-lite"/>
    </source>
</evidence>
<organism evidence="3 4">
    <name type="scientific">Nocardioides zeae</name>
    <dbReference type="NCBI Taxonomy" id="1457234"/>
    <lineage>
        <taxon>Bacteria</taxon>
        <taxon>Bacillati</taxon>
        <taxon>Actinomycetota</taxon>
        <taxon>Actinomycetes</taxon>
        <taxon>Propionibacteriales</taxon>
        <taxon>Nocardioidaceae</taxon>
        <taxon>Nocardioides</taxon>
    </lineage>
</organism>
<dbReference type="EMBL" id="JAAGXA010000002">
    <property type="protein sequence ID" value="NEN77432.1"/>
    <property type="molecule type" value="Genomic_DNA"/>
</dbReference>
<proteinExistence type="predicted"/>
<keyword evidence="2" id="KW-0472">Membrane</keyword>
<keyword evidence="4" id="KW-1185">Reference proteome</keyword>
<name>A0A6P0HFE1_9ACTN</name>
<dbReference type="AlphaFoldDB" id="A0A6P0HFE1"/>
<evidence type="ECO:0000313" key="4">
    <source>
        <dbReference type="Proteomes" id="UP000468687"/>
    </source>
</evidence>
<gene>
    <name evidence="3" type="ORF">G3T38_03985</name>
</gene>
<protein>
    <submittedName>
        <fullName evidence="3">Uncharacterized protein</fullName>
    </submittedName>
</protein>
<dbReference type="Proteomes" id="UP000468687">
    <property type="component" value="Unassembled WGS sequence"/>
</dbReference>
<sequence>MPSTTPARPTPKKRRHLIDFDNPPQAAPPKVAEERLTSVQQWVMSVLIVTTALHLSGGLVVAALAIDGHLASRVGLVVIAAIVGVLGMACGLLVHRRSPLHWLLVLGLLPAAIGSIWIF</sequence>
<reference evidence="3 4" key="1">
    <citation type="journal article" date="2014" name="Int. J. Syst. Evol. Microbiol.">
        <title>Nocardioides zeae sp. nov., isolated from the stem of Zea mays.</title>
        <authorList>
            <person name="Glaeser S.P."/>
            <person name="McInroy J.A."/>
            <person name="Busse H.J."/>
            <person name="Kampfer P."/>
        </authorList>
    </citation>
    <scope>NUCLEOTIDE SEQUENCE [LARGE SCALE GENOMIC DNA]</scope>
    <source>
        <strain evidence="3 4">JCM 30728</strain>
    </source>
</reference>
<keyword evidence="2" id="KW-0812">Transmembrane</keyword>
<feature type="transmembrane region" description="Helical" evidence="2">
    <location>
        <begin position="42"/>
        <end position="66"/>
    </location>
</feature>
<comment type="caution">
    <text evidence="3">The sequence shown here is derived from an EMBL/GenBank/DDBJ whole genome shotgun (WGS) entry which is preliminary data.</text>
</comment>
<keyword evidence="2" id="KW-1133">Transmembrane helix</keyword>
<feature type="transmembrane region" description="Helical" evidence="2">
    <location>
        <begin position="73"/>
        <end position="94"/>
    </location>
</feature>
<evidence type="ECO:0000256" key="2">
    <source>
        <dbReference type="SAM" id="Phobius"/>
    </source>
</evidence>
<accession>A0A6P0HFE1</accession>
<feature type="transmembrane region" description="Helical" evidence="2">
    <location>
        <begin position="100"/>
        <end position="118"/>
    </location>
</feature>
<feature type="region of interest" description="Disordered" evidence="1">
    <location>
        <begin position="1"/>
        <end position="29"/>
    </location>
</feature>
<dbReference type="RefSeq" id="WP_163770796.1">
    <property type="nucleotide sequence ID" value="NZ_JAAGXA010000002.1"/>
</dbReference>
<evidence type="ECO:0000313" key="3">
    <source>
        <dbReference type="EMBL" id="NEN77432.1"/>
    </source>
</evidence>